<feature type="region of interest" description="Disordered" evidence="10">
    <location>
        <begin position="174"/>
        <end position="206"/>
    </location>
</feature>
<evidence type="ECO:0000313" key="13">
    <source>
        <dbReference type="Proteomes" id="UP001610706"/>
    </source>
</evidence>
<keyword evidence="7 9" id="KW-0472">Membrane</keyword>
<keyword evidence="3" id="KW-1003">Cell membrane</keyword>
<evidence type="ECO:0000259" key="11">
    <source>
        <dbReference type="Pfam" id="PF04290"/>
    </source>
</evidence>
<evidence type="ECO:0000256" key="4">
    <source>
        <dbReference type="ARBA" id="ARBA00022519"/>
    </source>
</evidence>
<dbReference type="Pfam" id="PF04290">
    <property type="entry name" value="DctQ"/>
    <property type="match status" value="1"/>
</dbReference>
<feature type="transmembrane region" description="Helical" evidence="9">
    <location>
        <begin position="52"/>
        <end position="71"/>
    </location>
</feature>
<feature type="domain" description="Tripartite ATP-independent periplasmic transporters DctQ component" evidence="11">
    <location>
        <begin position="27"/>
        <end position="154"/>
    </location>
</feature>
<keyword evidence="4 9" id="KW-0997">Cell inner membrane</keyword>
<proteinExistence type="inferred from homology"/>
<dbReference type="Proteomes" id="UP001610706">
    <property type="component" value="Unassembled WGS sequence"/>
</dbReference>
<protein>
    <recommendedName>
        <fullName evidence="9">TRAP transporter small permease protein</fullName>
    </recommendedName>
</protein>
<evidence type="ECO:0000256" key="1">
    <source>
        <dbReference type="ARBA" id="ARBA00004429"/>
    </source>
</evidence>
<accession>A0ABW7P2Z7</accession>
<evidence type="ECO:0000256" key="2">
    <source>
        <dbReference type="ARBA" id="ARBA00022448"/>
    </source>
</evidence>
<name>A0ABW7P2Z7_9GAMM</name>
<dbReference type="RefSeq" id="WP_395535083.1">
    <property type="nucleotide sequence ID" value="NZ_CP166302.1"/>
</dbReference>
<dbReference type="EMBL" id="JBGFTR010000016">
    <property type="protein sequence ID" value="MFH7565844.1"/>
    <property type="molecule type" value="Genomic_DNA"/>
</dbReference>
<evidence type="ECO:0000256" key="10">
    <source>
        <dbReference type="SAM" id="MobiDB-lite"/>
    </source>
</evidence>
<dbReference type="PANTHER" id="PTHR35011:SF2">
    <property type="entry name" value="2,3-DIKETO-L-GULONATE TRAP TRANSPORTER SMALL PERMEASE PROTEIN YIAM"/>
    <property type="match status" value="1"/>
</dbReference>
<evidence type="ECO:0000256" key="5">
    <source>
        <dbReference type="ARBA" id="ARBA00022692"/>
    </source>
</evidence>
<evidence type="ECO:0000256" key="8">
    <source>
        <dbReference type="ARBA" id="ARBA00038436"/>
    </source>
</evidence>
<evidence type="ECO:0000256" key="6">
    <source>
        <dbReference type="ARBA" id="ARBA00022989"/>
    </source>
</evidence>
<comment type="function">
    <text evidence="9">Part of the tripartite ATP-independent periplasmic (TRAP) transport system.</text>
</comment>
<evidence type="ECO:0000256" key="9">
    <source>
        <dbReference type="RuleBase" id="RU369079"/>
    </source>
</evidence>
<reference evidence="12 13" key="1">
    <citation type="submission" date="2024-08" db="EMBL/GenBank/DDBJ databases">
        <title>Oceanimonas smirnovii Genome sequencing and assembly.</title>
        <authorList>
            <person name="Tang B."/>
        </authorList>
    </citation>
    <scope>NUCLEOTIDE SEQUENCE [LARGE SCALE GENOMIC DNA]</scope>
    <source>
        <strain evidence="12 13">OS2020-119</strain>
    </source>
</reference>
<keyword evidence="2 9" id="KW-0813">Transport</keyword>
<dbReference type="PANTHER" id="PTHR35011">
    <property type="entry name" value="2,3-DIKETO-L-GULONATE TRAP TRANSPORTER SMALL PERMEASE PROTEIN YIAM"/>
    <property type="match status" value="1"/>
</dbReference>
<comment type="caution">
    <text evidence="12">The sequence shown here is derived from an EMBL/GenBank/DDBJ whole genome shotgun (WGS) entry which is preliminary data.</text>
</comment>
<evidence type="ECO:0000256" key="7">
    <source>
        <dbReference type="ARBA" id="ARBA00023136"/>
    </source>
</evidence>
<keyword evidence="6 9" id="KW-1133">Transmembrane helix</keyword>
<keyword evidence="13" id="KW-1185">Reference proteome</keyword>
<organism evidence="12 13">
    <name type="scientific">Oceanimonas smirnovii</name>
    <dbReference type="NCBI Taxonomy" id="264574"/>
    <lineage>
        <taxon>Bacteria</taxon>
        <taxon>Pseudomonadati</taxon>
        <taxon>Pseudomonadota</taxon>
        <taxon>Gammaproteobacteria</taxon>
        <taxon>Aeromonadales</taxon>
        <taxon>Aeromonadaceae</taxon>
        <taxon>Oceanimonas</taxon>
    </lineage>
</organism>
<comment type="subcellular location">
    <subcellularLocation>
        <location evidence="1 9">Cell inner membrane</location>
        <topology evidence="1 9">Multi-pass membrane protein</topology>
    </subcellularLocation>
</comment>
<feature type="transmembrane region" description="Helical" evidence="9">
    <location>
        <begin position="130"/>
        <end position="149"/>
    </location>
</feature>
<dbReference type="InterPro" id="IPR055348">
    <property type="entry name" value="DctQ"/>
</dbReference>
<evidence type="ECO:0000256" key="3">
    <source>
        <dbReference type="ARBA" id="ARBA00022475"/>
    </source>
</evidence>
<evidence type="ECO:0000313" key="12">
    <source>
        <dbReference type="EMBL" id="MFH7565844.1"/>
    </source>
</evidence>
<sequence>MSIGIIIYRVIDNIERVICSTLLATFVVILFIQIISRQLFNHSISWSEELSTYMFVWFVYFGASYATKLAAHNRVTFQFKLFPPRVAVYSEALADLIWVGFNSYFVWLSYDFVFNKMNLFWKSQTLGFPMKYVYVILPIAFALMTFRILQVNYYKLVKGIDIRDPESLEVEKLMNSAEQQASSKPVADEESRSPTQGRAKAGAHHG</sequence>
<dbReference type="InterPro" id="IPR007387">
    <property type="entry name" value="TRAP_DctQ"/>
</dbReference>
<keyword evidence="5 9" id="KW-0812">Transmembrane</keyword>
<feature type="transmembrane region" description="Helical" evidence="9">
    <location>
        <begin position="92"/>
        <end position="110"/>
    </location>
</feature>
<comment type="subunit">
    <text evidence="9">The complex comprises the extracytoplasmic solute receptor protein and the two transmembrane proteins.</text>
</comment>
<comment type="similarity">
    <text evidence="8 9">Belongs to the TRAP transporter small permease family.</text>
</comment>
<gene>
    <name evidence="12" type="ORF">AB9R89_10975</name>
</gene>
<feature type="transmembrane region" description="Helical" evidence="9">
    <location>
        <begin position="21"/>
        <end position="40"/>
    </location>
</feature>